<accession>A0ABR1KWB3</accession>
<name>A0ABR1KWB3_9PEZI</name>
<evidence type="ECO:0000259" key="2">
    <source>
        <dbReference type="PROSITE" id="PS51299"/>
    </source>
</evidence>
<feature type="compositionally biased region" description="Polar residues" evidence="1">
    <location>
        <begin position="266"/>
        <end position="281"/>
    </location>
</feature>
<evidence type="ECO:0000256" key="1">
    <source>
        <dbReference type="SAM" id="MobiDB-lite"/>
    </source>
</evidence>
<protein>
    <recommendedName>
        <fullName evidence="2">HTH APSES-type domain-containing protein</fullName>
    </recommendedName>
</protein>
<feature type="region of interest" description="Disordered" evidence="1">
    <location>
        <begin position="420"/>
        <end position="452"/>
    </location>
</feature>
<organism evidence="3 4">
    <name type="scientific">Phyllosticta citriasiana</name>
    <dbReference type="NCBI Taxonomy" id="595635"/>
    <lineage>
        <taxon>Eukaryota</taxon>
        <taxon>Fungi</taxon>
        <taxon>Dikarya</taxon>
        <taxon>Ascomycota</taxon>
        <taxon>Pezizomycotina</taxon>
        <taxon>Dothideomycetes</taxon>
        <taxon>Dothideomycetes incertae sedis</taxon>
        <taxon>Botryosphaeriales</taxon>
        <taxon>Phyllostictaceae</taxon>
        <taxon>Phyllosticta</taxon>
    </lineage>
</organism>
<dbReference type="PANTHER" id="PTHR43828:SF5">
    <property type="entry name" value="TRANSCRIPTIONAL REPRESSOR XBP1"/>
    <property type="match status" value="1"/>
</dbReference>
<feature type="region of interest" description="Disordered" evidence="1">
    <location>
        <begin position="13"/>
        <end position="33"/>
    </location>
</feature>
<sequence>MIKIQSLLNPLSEASLGRHSPPPSPHLSDVHRQKVSKTAAVFVKGEPKGEVRYPPHEIDDDDELAAELLKYRITPTPLRDIKKYPRHIPYNSDKKSFLTKTGREAFEVFQYTYKVPGDSTEYVVMWDYNIGLTRITPFFKSCKYPKTTPAKALRINNGLGAISYSITGGALAAQGYWMPFEAAKAVAATFCYPICHALTPIFGRDFVDMCTLPSDASYASFKIQDDIVRSSTQQTEQWRSFYSTPQSDHAPSPTPLGSPLDIPRPSSATDVDSFSPWSPASSRPLRRAVTRSVMHLPRTQKQQQEQQQQHSSHCLDDHRSSKRRAIGPSRGANAHHRHSNRTPTSDTDDEQSGSNSSSHPGYTISPQVSPKGQTFLWFSADGAPYTPAPTPRARRAAAAASSAGRDDPMAISHVVSRNVDDSDAGCGSPVSTLSTTTVGTGTPTSAASPQQRGGWYSFVPRSCWSDGDELAATSAIAVVAQGTQQQQHHRNHQHYFGNSGIPTSHHVDANPSPSPRLLPSTMLLAGAGSKRKVSETQSRATSVSVNVTDESATMASSSSSSMPLLLMGHSAGPPQRPFQQGDGDEDGGVMRPRNGAPAAGKGTDMEAALTLIAMGRDGEEDEDEDEDIVAPPCRKSRRVS</sequence>
<dbReference type="Proteomes" id="UP001363622">
    <property type="component" value="Unassembled WGS sequence"/>
</dbReference>
<dbReference type="PROSITE" id="PS51299">
    <property type="entry name" value="HTH_APSES"/>
    <property type="match status" value="1"/>
</dbReference>
<gene>
    <name evidence="3" type="ORF">IWZ03DRAFT_371155</name>
</gene>
<dbReference type="SUPFAM" id="SSF54616">
    <property type="entry name" value="DNA-binding domain of Mlu1-box binding protein MBP1"/>
    <property type="match status" value="1"/>
</dbReference>
<feature type="region of interest" description="Disordered" evidence="1">
    <location>
        <begin position="234"/>
        <end position="369"/>
    </location>
</feature>
<keyword evidence="4" id="KW-1185">Reference proteome</keyword>
<evidence type="ECO:0000313" key="4">
    <source>
        <dbReference type="Proteomes" id="UP001363622"/>
    </source>
</evidence>
<feature type="compositionally biased region" description="Acidic residues" evidence="1">
    <location>
        <begin position="618"/>
        <end position="628"/>
    </location>
</feature>
<proteinExistence type="predicted"/>
<reference evidence="3 4" key="1">
    <citation type="submission" date="2024-04" db="EMBL/GenBank/DDBJ databases">
        <title>Phyllosticta paracitricarpa is synonymous to the EU quarantine fungus P. citricarpa based on phylogenomic analyses.</title>
        <authorList>
            <consortium name="Lawrence Berkeley National Laboratory"/>
            <person name="Van Ingen-Buijs V.A."/>
            <person name="Van Westerhoven A.C."/>
            <person name="Haridas S."/>
            <person name="Skiadas P."/>
            <person name="Martin F."/>
            <person name="Groenewald J.Z."/>
            <person name="Crous P.W."/>
            <person name="Seidl M.F."/>
        </authorList>
    </citation>
    <scope>NUCLEOTIDE SEQUENCE [LARGE SCALE GENOMIC DNA]</scope>
    <source>
        <strain evidence="3 4">CBS 123371</strain>
    </source>
</reference>
<dbReference type="EMBL" id="JBBPHU010000002">
    <property type="protein sequence ID" value="KAK7522401.1"/>
    <property type="molecule type" value="Genomic_DNA"/>
</dbReference>
<comment type="caution">
    <text evidence="3">The sequence shown here is derived from an EMBL/GenBank/DDBJ whole genome shotgun (WGS) entry which is preliminary data.</text>
</comment>
<feature type="domain" description="HTH APSES-type" evidence="2">
    <location>
        <begin position="95"/>
        <end position="213"/>
    </location>
</feature>
<dbReference type="InterPro" id="IPR051642">
    <property type="entry name" value="SWI6-like"/>
</dbReference>
<feature type="compositionally biased region" description="Polar residues" evidence="1">
    <location>
        <begin position="352"/>
        <end position="369"/>
    </location>
</feature>
<evidence type="ECO:0000313" key="3">
    <source>
        <dbReference type="EMBL" id="KAK7522401.1"/>
    </source>
</evidence>
<feature type="region of interest" description="Disordered" evidence="1">
    <location>
        <begin position="481"/>
        <end position="514"/>
    </location>
</feature>
<feature type="region of interest" description="Disordered" evidence="1">
    <location>
        <begin position="384"/>
        <end position="408"/>
    </location>
</feature>
<dbReference type="Gene3D" id="3.10.260.10">
    <property type="entry name" value="Transcription regulator HTH, APSES-type DNA-binding domain"/>
    <property type="match status" value="1"/>
</dbReference>
<feature type="compositionally biased region" description="Low complexity" evidence="1">
    <location>
        <begin position="300"/>
        <end position="309"/>
    </location>
</feature>
<dbReference type="InterPro" id="IPR003163">
    <property type="entry name" value="Tscrpt_reg_HTH_APSES-type"/>
</dbReference>
<feature type="region of interest" description="Disordered" evidence="1">
    <location>
        <begin position="568"/>
        <end position="640"/>
    </location>
</feature>
<feature type="compositionally biased region" description="Low complexity" evidence="1">
    <location>
        <begin position="428"/>
        <end position="448"/>
    </location>
</feature>
<feature type="compositionally biased region" description="Polar residues" evidence="1">
    <location>
        <begin position="234"/>
        <end position="249"/>
    </location>
</feature>
<dbReference type="InterPro" id="IPR036887">
    <property type="entry name" value="HTH_APSES_sf"/>
</dbReference>
<dbReference type="PANTHER" id="PTHR43828">
    <property type="entry name" value="ASPARAGINASE"/>
    <property type="match status" value="1"/>
</dbReference>